<evidence type="ECO:0000256" key="5">
    <source>
        <dbReference type="ARBA" id="ARBA00023136"/>
    </source>
</evidence>
<sequence length="291" mass="31154">MELLQGLSFLERGIAAGLMIGLIAPVVGAFLLVRRMTIISEGLSQVTLTGIATGVLMNQTMVWTEGINPLYTGFFFALIGSLVVERLRTVYKHFQELAIPVILSAGLGMSAILISSSGVSNTEWFNFLFGSIITVSAGDLLFIFIAGAAGLMILGLFYKEWLSISFDAEFAYTTGISVKWMNFLFAVLIALVISMSISVVGVLLVGALVTLPVASSLQLANSFRQVILYGILFGEGAVILGVIGSYYLNIATGGMIVVTGIILLFAAAGMKKVIHRCKRKSYLARLKEASS</sequence>
<feature type="transmembrane region" description="Helical" evidence="7">
    <location>
        <begin position="97"/>
        <end position="115"/>
    </location>
</feature>
<feature type="transmembrane region" description="Helical" evidence="7">
    <location>
        <begin position="199"/>
        <end position="219"/>
    </location>
</feature>
<dbReference type="GO" id="GO:0055085">
    <property type="term" value="P:transmembrane transport"/>
    <property type="evidence" value="ECO:0007669"/>
    <property type="project" value="InterPro"/>
</dbReference>
<keyword evidence="9" id="KW-1185">Reference proteome</keyword>
<dbReference type="GO" id="GO:0043190">
    <property type="term" value="C:ATP-binding cassette (ABC) transporter complex"/>
    <property type="evidence" value="ECO:0007669"/>
    <property type="project" value="InterPro"/>
</dbReference>
<dbReference type="PANTHER" id="PTHR30477">
    <property type="entry name" value="ABC-TRANSPORTER METAL-BINDING PROTEIN"/>
    <property type="match status" value="1"/>
</dbReference>
<dbReference type="Gene3D" id="1.10.3470.10">
    <property type="entry name" value="ABC transporter involved in vitamin B12 uptake, BtuC"/>
    <property type="match status" value="1"/>
</dbReference>
<organism evidence="8 9">
    <name type="scientific">Salisediminibacterium halotolerans</name>
    <dbReference type="NCBI Taxonomy" id="517425"/>
    <lineage>
        <taxon>Bacteria</taxon>
        <taxon>Bacillati</taxon>
        <taxon>Bacillota</taxon>
        <taxon>Bacilli</taxon>
        <taxon>Bacillales</taxon>
        <taxon>Bacillaceae</taxon>
        <taxon>Salisediminibacterium</taxon>
    </lineage>
</organism>
<evidence type="ECO:0000256" key="7">
    <source>
        <dbReference type="SAM" id="Phobius"/>
    </source>
</evidence>
<dbReference type="STRING" id="1464123.SAMN05444126_10696"/>
<feature type="transmembrane region" description="Helical" evidence="7">
    <location>
        <begin position="170"/>
        <end position="193"/>
    </location>
</feature>
<feature type="transmembrane region" description="Helical" evidence="7">
    <location>
        <begin position="69"/>
        <end position="85"/>
    </location>
</feature>
<dbReference type="OrthoDB" id="9798540at2"/>
<keyword evidence="3 6" id="KW-0812">Transmembrane</keyword>
<evidence type="ECO:0000256" key="1">
    <source>
        <dbReference type="ARBA" id="ARBA00004141"/>
    </source>
</evidence>
<evidence type="ECO:0000256" key="6">
    <source>
        <dbReference type="RuleBase" id="RU003943"/>
    </source>
</evidence>
<accession>A0A1H9S8U5</accession>
<protein>
    <submittedName>
        <fullName evidence="8">Zinc transport system permease protein</fullName>
    </submittedName>
</protein>
<feature type="transmembrane region" description="Helical" evidence="7">
    <location>
        <begin position="127"/>
        <end position="158"/>
    </location>
</feature>
<evidence type="ECO:0000256" key="4">
    <source>
        <dbReference type="ARBA" id="ARBA00022989"/>
    </source>
</evidence>
<keyword evidence="5 7" id="KW-0472">Membrane</keyword>
<evidence type="ECO:0000313" key="9">
    <source>
        <dbReference type="Proteomes" id="UP000199318"/>
    </source>
</evidence>
<gene>
    <name evidence="8" type="ORF">SAMN05444126_10696</name>
</gene>
<dbReference type="EMBL" id="FOGV01000006">
    <property type="protein sequence ID" value="SER81432.1"/>
    <property type="molecule type" value="Genomic_DNA"/>
</dbReference>
<evidence type="ECO:0000313" key="8">
    <source>
        <dbReference type="EMBL" id="SER81432.1"/>
    </source>
</evidence>
<comment type="subcellular location">
    <subcellularLocation>
        <location evidence="6">Cell membrane</location>
        <topology evidence="6">Multi-pass membrane protein</topology>
    </subcellularLocation>
    <subcellularLocation>
        <location evidence="1">Membrane</location>
        <topology evidence="1">Multi-pass membrane protein</topology>
    </subcellularLocation>
</comment>
<dbReference type="PANTHER" id="PTHR30477:SF22">
    <property type="entry name" value="METAL ABC TRANSPORTER PERMEASE"/>
    <property type="match status" value="1"/>
</dbReference>
<feature type="transmembrane region" description="Helical" evidence="7">
    <location>
        <begin position="12"/>
        <end position="33"/>
    </location>
</feature>
<dbReference type="Proteomes" id="UP000199318">
    <property type="component" value="Unassembled WGS sequence"/>
</dbReference>
<dbReference type="RefSeq" id="WP_093072384.1">
    <property type="nucleotide sequence ID" value="NZ_BJVE01000080.1"/>
</dbReference>
<comment type="caution">
    <text evidence="8">The sequence shown here is derived from an EMBL/GenBank/DDBJ whole genome shotgun (WGS) entry which is preliminary data.</text>
</comment>
<keyword evidence="4 7" id="KW-1133">Transmembrane helix</keyword>
<dbReference type="GO" id="GO:0010043">
    <property type="term" value="P:response to zinc ion"/>
    <property type="evidence" value="ECO:0007669"/>
    <property type="project" value="TreeGrafter"/>
</dbReference>
<evidence type="ECO:0000256" key="3">
    <source>
        <dbReference type="ARBA" id="ARBA00022692"/>
    </source>
</evidence>
<dbReference type="SUPFAM" id="SSF81345">
    <property type="entry name" value="ABC transporter involved in vitamin B12 uptake, BtuC"/>
    <property type="match status" value="1"/>
</dbReference>
<dbReference type="InterPro" id="IPR001626">
    <property type="entry name" value="ABC_TroCD"/>
</dbReference>
<keyword evidence="6" id="KW-0813">Transport</keyword>
<dbReference type="AlphaFoldDB" id="A0A1H9S8U5"/>
<dbReference type="Pfam" id="PF00950">
    <property type="entry name" value="ABC-3"/>
    <property type="match status" value="1"/>
</dbReference>
<name>A0A1H9S8U5_9BACI</name>
<comment type="similarity">
    <text evidence="2 6">Belongs to the ABC-3 integral membrane protein family.</text>
</comment>
<feature type="transmembrane region" description="Helical" evidence="7">
    <location>
        <begin position="226"/>
        <end position="244"/>
    </location>
</feature>
<feature type="transmembrane region" description="Helical" evidence="7">
    <location>
        <begin position="45"/>
        <end position="63"/>
    </location>
</feature>
<reference evidence="9" key="1">
    <citation type="submission" date="2016-10" db="EMBL/GenBank/DDBJ databases">
        <authorList>
            <person name="de Groot N.N."/>
        </authorList>
    </citation>
    <scope>NUCLEOTIDE SEQUENCE [LARGE SCALE GENOMIC DNA]</scope>
    <source>
        <strain evidence="9">10nlg</strain>
    </source>
</reference>
<proteinExistence type="inferred from homology"/>
<evidence type="ECO:0000256" key="2">
    <source>
        <dbReference type="ARBA" id="ARBA00008034"/>
    </source>
</evidence>
<feature type="transmembrane region" description="Helical" evidence="7">
    <location>
        <begin position="250"/>
        <end position="270"/>
    </location>
</feature>
<dbReference type="InterPro" id="IPR037294">
    <property type="entry name" value="ABC_BtuC-like"/>
</dbReference>